<sequence>MAAPAKKSSTYWLPVTPVRESRVQTKSVPNTSFQTGESSSNAQPVLQNLLISSKHSLPVQYYSGYTWVSKPDSLFKQFGRVRSVSPVESLTDKGELCISCSFSAEKTLGSSNELPENTFSQDLLQAQEQERHNLANELHDTLGQSVILMKNHILRLKNNLPESTETIEQINTLAEMVTDTLQKIREISYGLRPYELNLFGLTHAIRSLTEDIAEAASWHLTLELPKIENLFLKDHEIYVYRVLQQCLEVVQKQAAATVVNFVVQPNPDTIEWHIQVTGHASFCSFLKTNSNTDFNLLRLQEQLKIVSGSISFTFSAPEVTTIHLTIPIQPIAKHP</sequence>
<evidence type="ECO:0000259" key="4">
    <source>
        <dbReference type="Pfam" id="PF07730"/>
    </source>
</evidence>
<accession>A0A7L7L5I7</accession>
<keyword evidence="6" id="KW-1185">Reference proteome</keyword>
<dbReference type="EMBL" id="CP055153">
    <property type="protein sequence ID" value="QMU28067.1"/>
    <property type="molecule type" value="Genomic_DNA"/>
</dbReference>
<dbReference type="InterPro" id="IPR036890">
    <property type="entry name" value="HATPase_C_sf"/>
</dbReference>
<dbReference type="Proteomes" id="UP000514509">
    <property type="component" value="Chromosome"/>
</dbReference>
<dbReference type="InterPro" id="IPR050482">
    <property type="entry name" value="Sensor_HK_TwoCompSys"/>
</dbReference>
<evidence type="ECO:0000313" key="5">
    <source>
        <dbReference type="EMBL" id="QMU28067.1"/>
    </source>
</evidence>
<keyword evidence="1" id="KW-0808">Transferase</keyword>
<dbReference type="KEGG" id="add:HUW48_08410"/>
<proteinExistence type="predicted"/>
<evidence type="ECO:0000256" key="3">
    <source>
        <dbReference type="ARBA" id="ARBA00023012"/>
    </source>
</evidence>
<dbReference type="AlphaFoldDB" id="A0A7L7L5I7"/>
<evidence type="ECO:0000256" key="2">
    <source>
        <dbReference type="ARBA" id="ARBA00022777"/>
    </source>
</evidence>
<name>A0A7L7L5I7_9BACT</name>
<gene>
    <name evidence="5" type="ORF">HUW48_08410</name>
</gene>
<dbReference type="PANTHER" id="PTHR24421">
    <property type="entry name" value="NITRATE/NITRITE SENSOR PROTEIN NARX-RELATED"/>
    <property type="match status" value="1"/>
</dbReference>
<protein>
    <recommendedName>
        <fullName evidence="4">Signal transduction histidine kinase subgroup 3 dimerisation and phosphoacceptor domain-containing protein</fullName>
    </recommendedName>
</protein>
<organism evidence="5 6">
    <name type="scientific">Adhaeribacter radiodurans</name>
    <dbReference type="NCBI Taxonomy" id="2745197"/>
    <lineage>
        <taxon>Bacteria</taxon>
        <taxon>Pseudomonadati</taxon>
        <taxon>Bacteroidota</taxon>
        <taxon>Cytophagia</taxon>
        <taxon>Cytophagales</taxon>
        <taxon>Hymenobacteraceae</taxon>
        <taxon>Adhaeribacter</taxon>
    </lineage>
</organism>
<dbReference type="Gene3D" id="1.20.5.1930">
    <property type="match status" value="1"/>
</dbReference>
<reference evidence="5 6" key="1">
    <citation type="submission" date="2020-08" db="EMBL/GenBank/DDBJ databases">
        <title>Adhaeribacter dokdonensis sp. nov., isolated from the rhizosphere of Elymus tsukushiensis, a plant native to the Dokdo Islands, Republic of Korea.</title>
        <authorList>
            <person name="Ghim S.Y."/>
        </authorList>
    </citation>
    <scope>NUCLEOTIDE SEQUENCE [LARGE SCALE GENOMIC DNA]</scope>
    <source>
        <strain evidence="5 6">KUDC8001</strain>
    </source>
</reference>
<keyword evidence="2" id="KW-0418">Kinase</keyword>
<keyword evidence="3" id="KW-0902">Two-component regulatory system</keyword>
<evidence type="ECO:0000313" key="6">
    <source>
        <dbReference type="Proteomes" id="UP000514509"/>
    </source>
</evidence>
<dbReference type="GO" id="GO:0016020">
    <property type="term" value="C:membrane"/>
    <property type="evidence" value="ECO:0007669"/>
    <property type="project" value="InterPro"/>
</dbReference>
<dbReference type="InterPro" id="IPR011712">
    <property type="entry name" value="Sig_transdc_His_kin_sub3_dim/P"/>
</dbReference>
<feature type="domain" description="Signal transduction histidine kinase subgroup 3 dimerisation and phosphoacceptor" evidence="4">
    <location>
        <begin position="130"/>
        <end position="195"/>
    </location>
</feature>
<dbReference type="GO" id="GO:0000155">
    <property type="term" value="F:phosphorelay sensor kinase activity"/>
    <property type="evidence" value="ECO:0007669"/>
    <property type="project" value="InterPro"/>
</dbReference>
<dbReference type="RefSeq" id="WP_182415256.1">
    <property type="nucleotide sequence ID" value="NZ_CP055153.1"/>
</dbReference>
<dbReference type="Pfam" id="PF07730">
    <property type="entry name" value="HisKA_3"/>
    <property type="match status" value="1"/>
</dbReference>
<dbReference type="GO" id="GO:0046983">
    <property type="term" value="F:protein dimerization activity"/>
    <property type="evidence" value="ECO:0007669"/>
    <property type="project" value="InterPro"/>
</dbReference>
<dbReference type="Gene3D" id="3.30.565.10">
    <property type="entry name" value="Histidine kinase-like ATPase, C-terminal domain"/>
    <property type="match status" value="1"/>
</dbReference>
<evidence type="ECO:0000256" key="1">
    <source>
        <dbReference type="ARBA" id="ARBA00022679"/>
    </source>
</evidence>